<dbReference type="EMBL" id="JARKNE010000007">
    <property type="protein sequence ID" value="KAK5820344.1"/>
    <property type="molecule type" value="Genomic_DNA"/>
</dbReference>
<dbReference type="Proteomes" id="UP001358586">
    <property type="component" value="Chromosome 7"/>
</dbReference>
<organism evidence="1 2">
    <name type="scientific">Gossypium arboreum</name>
    <name type="common">Tree cotton</name>
    <name type="synonym">Gossypium nanking</name>
    <dbReference type="NCBI Taxonomy" id="29729"/>
    <lineage>
        <taxon>Eukaryota</taxon>
        <taxon>Viridiplantae</taxon>
        <taxon>Streptophyta</taxon>
        <taxon>Embryophyta</taxon>
        <taxon>Tracheophyta</taxon>
        <taxon>Spermatophyta</taxon>
        <taxon>Magnoliopsida</taxon>
        <taxon>eudicotyledons</taxon>
        <taxon>Gunneridae</taxon>
        <taxon>Pentapetalae</taxon>
        <taxon>rosids</taxon>
        <taxon>malvids</taxon>
        <taxon>Malvales</taxon>
        <taxon>Malvaceae</taxon>
        <taxon>Malvoideae</taxon>
        <taxon>Gossypium</taxon>
    </lineage>
</organism>
<dbReference type="InterPro" id="IPR053098">
    <property type="entry name" value="Petuviruses_polyprotein"/>
</dbReference>
<keyword evidence="2" id="KW-1185">Reference proteome</keyword>
<name>A0ABR0PGJ8_GOSAR</name>
<proteinExistence type="predicted"/>
<comment type="caution">
    <text evidence="1">The sequence shown here is derived from an EMBL/GenBank/DDBJ whole genome shotgun (WGS) entry which is preliminary data.</text>
</comment>
<gene>
    <name evidence="1" type="ORF">PVK06_025391</name>
</gene>
<dbReference type="PANTHER" id="PTHR48435:SF1">
    <property type="entry name" value="POLYPROTEIN"/>
    <property type="match status" value="1"/>
</dbReference>
<evidence type="ECO:0000313" key="1">
    <source>
        <dbReference type="EMBL" id="KAK5820344.1"/>
    </source>
</evidence>
<sequence>MLARPSTSSTPLSLPDFPLKSHFVKKIYSLYEIEYLSEEDKVQPTDLPTVNPYAAYRKSTFSPVKSIRTLIKGSAKQVREYIQASRFDVYPITAASQEQFVTLEIPAEFLAEWKRAGYTHIYFGAIQLALNYHGTAGKPSEKNENVFSIDFII</sequence>
<accession>A0ABR0PGJ8</accession>
<dbReference type="PANTHER" id="PTHR48435">
    <property type="entry name" value="POLYPROTEIN"/>
    <property type="match status" value="1"/>
</dbReference>
<reference evidence="1 2" key="1">
    <citation type="submission" date="2023-03" db="EMBL/GenBank/DDBJ databases">
        <title>WGS of Gossypium arboreum.</title>
        <authorList>
            <person name="Yu D."/>
        </authorList>
    </citation>
    <scope>NUCLEOTIDE SEQUENCE [LARGE SCALE GENOMIC DNA]</scope>
    <source>
        <tissue evidence="1">Leaf</tissue>
    </source>
</reference>
<evidence type="ECO:0000313" key="2">
    <source>
        <dbReference type="Proteomes" id="UP001358586"/>
    </source>
</evidence>
<protein>
    <submittedName>
        <fullName evidence="1">Uncharacterized protein</fullName>
    </submittedName>
</protein>